<keyword evidence="3" id="KW-1185">Reference proteome</keyword>
<organism evidence="2 3">
    <name type="scientific">Alkaliphilus hydrothermalis</name>
    <dbReference type="NCBI Taxonomy" id="1482730"/>
    <lineage>
        <taxon>Bacteria</taxon>
        <taxon>Bacillati</taxon>
        <taxon>Bacillota</taxon>
        <taxon>Clostridia</taxon>
        <taxon>Peptostreptococcales</taxon>
        <taxon>Natronincolaceae</taxon>
        <taxon>Alkaliphilus</taxon>
    </lineage>
</organism>
<evidence type="ECO:0000313" key="3">
    <source>
        <dbReference type="Proteomes" id="UP001314796"/>
    </source>
</evidence>
<dbReference type="InterPro" id="IPR036779">
    <property type="entry name" value="LysM_dom_sf"/>
</dbReference>
<gene>
    <name evidence="2" type="ORF">JOC73_000761</name>
</gene>
<protein>
    <submittedName>
        <fullName evidence="2">LysM repeat protein</fullName>
    </submittedName>
</protein>
<proteinExistence type="predicted"/>
<evidence type="ECO:0000259" key="1">
    <source>
        <dbReference type="PROSITE" id="PS51782"/>
    </source>
</evidence>
<accession>A0ABS2NMS3</accession>
<dbReference type="Gene3D" id="3.10.350.10">
    <property type="entry name" value="LysM domain"/>
    <property type="match status" value="4"/>
</dbReference>
<sequence length="403" mass="44702">MQKNIKKLLIGTTMVATLFSSTVNYTFANQIHTVKSGDTLWKISQQYNTNLNEIYRLNPQYQTTPALMVGSIITIPSTGQTNQPTYTNYTVTKNDTPWIISNRFGVSLNELLRINGMTASSHIYPGQVILIPSKSTITPEVNKYTVVKGDTPWIISQKFNVNLQQLMQQNNLKEGQSIYIGQILSIPKGTSITPDNTGSTVPPASGVNTKTTTTHIVASGDDLWSISIKYGIPFPELKQVNGLTDRSVLRVGQKLTIPVYHIAVKPTPGPQYGELLDWWTEAQYVVPIGKVFTMYDVKTGKRWQAKRTIGANHADCEPLTAKDAAIMKGVWGGSYSWTRRVIIVEVDGRRLAASATSTPHDIQYIKDNNYNGHFDVYFLNGTRHKDGQPDPAHQSNVLEAGGK</sequence>
<dbReference type="PANTHER" id="PTHR33734">
    <property type="entry name" value="LYSM DOMAIN-CONTAINING GPI-ANCHORED PROTEIN 2"/>
    <property type="match status" value="1"/>
</dbReference>
<dbReference type="Proteomes" id="UP001314796">
    <property type="component" value="Unassembled WGS sequence"/>
</dbReference>
<feature type="domain" description="LysM" evidence="1">
    <location>
        <begin position="30"/>
        <end position="75"/>
    </location>
</feature>
<comment type="caution">
    <text evidence="2">The sequence shown here is derived from an EMBL/GenBank/DDBJ whole genome shotgun (WGS) entry which is preliminary data.</text>
</comment>
<reference evidence="2 3" key="1">
    <citation type="submission" date="2021-01" db="EMBL/GenBank/DDBJ databases">
        <title>Genomic Encyclopedia of Type Strains, Phase IV (KMG-IV): sequencing the most valuable type-strain genomes for metagenomic binning, comparative biology and taxonomic classification.</title>
        <authorList>
            <person name="Goeker M."/>
        </authorList>
    </citation>
    <scope>NUCLEOTIDE SEQUENCE [LARGE SCALE GENOMIC DNA]</scope>
    <source>
        <strain evidence="2 3">DSM 25890</strain>
    </source>
</reference>
<evidence type="ECO:0000313" key="2">
    <source>
        <dbReference type="EMBL" id="MBM7614250.1"/>
    </source>
</evidence>
<dbReference type="RefSeq" id="WP_204400529.1">
    <property type="nucleotide sequence ID" value="NZ_JAFBEE010000003.1"/>
</dbReference>
<feature type="domain" description="LysM" evidence="1">
    <location>
        <begin position="213"/>
        <end position="257"/>
    </location>
</feature>
<dbReference type="EMBL" id="JAFBEE010000003">
    <property type="protein sequence ID" value="MBM7614250.1"/>
    <property type="molecule type" value="Genomic_DNA"/>
</dbReference>
<dbReference type="PROSITE" id="PS51782">
    <property type="entry name" value="LYSM"/>
    <property type="match status" value="4"/>
</dbReference>
<name>A0ABS2NMS3_9FIRM</name>
<feature type="domain" description="LysM" evidence="1">
    <location>
        <begin position="142"/>
        <end position="186"/>
    </location>
</feature>
<dbReference type="SUPFAM" id="SSF54106">
    <property type="entry name" value="LysM domain"/>
    <property type="match status" value="4"/>
</dbReference>
<feature type="domain" description="LysM" evidence="1">
    <location>
        <begin position="87"/>
        <end position="131"/>
    </location>
</feature>
<dbReference type="Pfam" id="PF01476">
    <property type="entry name" value="LysM"/>
    <property type="match status" value="4"/>
</dbReference>
<dbReference type="PANTHER" id="PTHR33734:SF22">
    <property type="entry name" value="MEMBRANE-BOUND LYTIC MUREIN TRANSGLYCOSYLASE D"/>
    <property type="match status" value="1"/>
</dbReference>
<dbReference type="InterPro" id="IPR018392">
    <property type="entry name" value="LysM"/>
</dbReference>
<dbReference type="CDD" id="cd00118">
    <property type="entry name" value="LysM"/>
    <property type="match status" value="4"/>
</dbReference>
<dbReference type="SMART" id="SM00257">
    <property type="entry name" value="LysM"/>
    <property type="match status" value="4"/>
</dbReference>